<dbReference type="Proteomes" id="UP000199435">
    <property type="component" value="Unassembled WGS sequence"/>
</dbReference>
<sequence length="295" mass="32126">MEMLNNYPSGDMRQTVHEGRDYEMTLSRTLKSALLGVAALGLTVPALADQLSDVKAAGKITTATDMHYAPFDMLVDGNYQGMTKDLFDGVAKQIGAEPVYQDIPWTAELPGLEVKKFDIVIAPVTITPERLQRYAFSLPIADATVALVHAAGNTSLKKPEDIKGKTVGVQQGTAQFKQLQAFGEKLGGVTVKEYGTTDEAYADLAAGRLDAVAGSLPNLAYLVKARPETFALFEPATFGQPTYFAWVLRKDKDSESYVKAINDALLKMTDDGRVKAIQEKWLGTYTALPREVPTK</sequence>
<evidence type="ECO:0000313" key="4">
    <source>
        <dbReference type="EMBL" id="SCB39754.1"/>
    </source>
</evidence>
<dbReference type="PANTHER" id="PTHR35936:SF37">
    <property type="entry name" value="AMINO ACID ABC TRANSPORTER SUBSTRATE-BINDING PROTEIN"/>
    <property type="match status" value="1"/>
</dbReference>
<name>A0A1C3WJ46_9HYPH</name>
<reference evidence="5" key="1">
    <citation type="submission" date="2016-08" db="EMBL/GenBank/DDBJ databases">
        <authorList>
            <person name="Varghese N."/>
            <person name="Submissions Spin"/>
        </authorList>
    </citation>
    <scope>NUCLEOTIDE SEQUENCE [LARGE SCALE GENOMIC DNA]</scope>
    <source>
        <strain evidence="5">HAMBI 2971</strain>
    </source>
</reference>
<feature type="domain" description="Solute-binding protein family 3/N-terminal" evidence="3">
    <location>
        <begin position="59"/>
        <end position="285"/>
    </location>
</feature>
<comment type="subcellular location">
    <subcellularLocation>
        <location evidence="1">Periplasm</location>
    </subcellularLocation>
</comment>
<evidence type="ECO:0000313" key="5">
    <source>
        <dbReference type="Proteomes" id="UP000199435"/>
    </source>
</evidence>
<keyword evidence="5" id="KW-1185">Reference proteome</keyword>
<accession>A0A1C3WJ46</accession>
<keyword evidence="2" id="KW-0732">Signal</keyword>
<dbReference type="STRING" id="411945.GA0061102_103079"/>
<protein>
    <submittedName>
        <fullName evidence="4">Polar amino acid transport system substrate-binding protein</fullName>
    </submittedName>
</protein>
<dbReference type="Gene3D" id="3.40.190.10">
    <property type="entry name" value="Periplasmic binding protein-like II"/>
    <property type="match status" value="2"/>
</dbReference>
<organism evidence="4 5">
    <name type="scientific">Rhizobium miluonense</name>
    <dbReference type="NCBI Taxonomy" id="411945"/>
    <lineage>
        <taxon>Bacteria</taxon>
        <taxon>Pseudomonadati</taxon>
        <taxon>Pseudomonadota</taxon>
        <taxon>Alphaproteobacteria</taxon>
        <taxon>Hyphomicrobiales</taxon>
        <taxon>Rhizobiaceae</taxon>
        <taxon>Rhizobium/Agrobacterium group</taxon>
        <taxon>Rhizobium</taxon>
    </lineage>
</organism>
<proteinExistence type="predicted"/>
<dbReference type="EMBL" id="FMAH01000030">
    <property type="protein sequence ID" value="SCB39754.1"/>
    <property type="molecule type" value="Genomic_DNA"/>
</dbReference>
<evidence type="ECO:0000256" key="1">
    <source>
        <dbReference type="ARBA" id="ARBA00004418"/>
    </source>
</evidence>
<dbReference type="PANTHER" id="PTHR35936">
    <property type="entry name" value="MEMBRANE-BOUND LYTIC MUREIN TRANSGLYCOSYLASE F"/>
    <property type="match status" value="1"/>
</dbReference>
<dbReference type="Pfam" id="PF00497">
    <property type="entry name" value="SBP_bac_3"/>
    <property type="match status" value="1"/>
</dbReference>
<dbReference type="InterPro" id="IPR001638">
    <property type="entry name" value="Solute-binding_3/MltF_N"/>
</dbReference>
<dbReference type="SMART" id="SM00062">
    <property type="entry name" value="PBPb"/>
    <property type="match status" value="1"/>
</dbReference>
<evidence type="ECO:0000256" key="2">
    <source>
        <dbReference type="ARBA" id="ARBA00022729"/>
    </source>
</evidence>
<dbReference type="GO" id="GO:0042597">
    <property type="term" value="C:periplasmic space"/>
    <property type="evidence" value="ECO:0007669"/>
    <property type="project" value="UniProtKB-SubCell"/>
</dbReference>
<dbReference type="AlphaFoldDB" id="A0A1C3WJ46"/>
<dbReference type="SUPFAM" id="SSF53850">
    <property type="entry name" value="Periplasmic binding protein-like II"/>
    <property type="match status" value="1"/>
</dbReference>
<evidence type="ECO:0000259" key="3">
    <source>
        <dbReference type="SMART" id="SM00062"/>
    </source>
</evidence>
<gene>
    <name evidence="4" type="ORF">GA0061102_103079</name>
</gene>